<feature type="transmembrane region" description="Helical" evidence="1">
    <location>
        <begin position="83"/>
        <end position="107"/>
    </location>
</feature>
<dbReference type="AlphaFoldDB" id="R4YU62"/>
<name>R4YU62_OLEAN</name>
<accession>R4YU62</accession>
<keyword evidence="3" id="KW-1185">Reference proteome</keyword>
<keyword evidence="1" id="KW-0812">Transmembrane</keyword>
<keyword evidence="1" id="KW-0472">Membrane</keyword>
<evidence type="ECO:0000256" key="1">
    <source>
        <dbReference type="SAM" id="Phobius"/>
    </source>
</evidence>
<evidence type="ECO:0000313" key="2">
    <source>
        <dbReference type="EMBL" id="CCK77593.1"/>
    </source>
</evidence>
<sequence length="108" mass="12512">MLAVALAFFTMPLVGLFTGIAFGSGYSQGYFEILLSDDPSGYWYIIKLEFCIALYMLMLVFFEFPLIDHLYKKLIIFKNNHKLISYIGLYLIFPILFLSILFSLPFIL</sequence>
<evidence type="ECO:0000313" key="3">
    <source>
        <dbReference type="Proteomes" id="UP000032749"/>
    </source>
</evidence>
<dbReference type="Proteomes" id="UP000032749">
    <property type="component" value="Chromosome"/>
</dbReference>
<dbReference type="EMBL" id="FO203512">
    <property type="protein sequence ID" value="CCK77593.1"/>
    <property type="molecule type" value="Genomic_DNA"/>
</dbReference>
<gene>
    <name evidence="2" type="ORF">OLEAN_C34170</name>
</gene>
<dbReference type="KEGG" id="oai:OLEAN_C34170"/>
<dbReference type="HOGENOM" id="CLU_2194255_0_0_6"/>
<proteinExistence type="predicted"/>
<feature type="transmembrane region" description="Helical" evidence="1">
    <location>
        <begin position="41"/>
        <end position="62"/>
    </location>
</feature>
<keyword evidence="1" id="KW-1133">Transmembrane helix</keyword>
<protein>
    <submittedName>
        <fullName evidence="2">Uncharacterized protein</fullName>
    </submittedName>
</protein>
<reference evidence="2 3" key="1">
    <citation type="journal article" date="2013" name="Nat. Commun.">
        <title>Genome sequence and functional genomic analysis of the oil-degrading bacterium Oleispira antarctica.</title>
        <authorList>
            <person name="Kube M."/>
            <person name="Chernikova T.N."/>
            <person name="Al-Ramahi Y."/>
            <person name="Beloqui A."/>
            <person name="Lopez-Cortez N."/>
            <person name="Guazzaroni M.E."/>
            <person name="Heipieper H.J."/>
            <person name="Klages S."/>
            <person name="Kotsyurbenko O.R."/>
            <person name="Langer I."/>
            <person name="Nechitaylo T.Y."/>
            <person name="Lunsdorf H."/>
            <person name="Fernandez M."/>
            <person name="Juarez S."/>
            <person name="Ciordia S."/>
            <person name="Singer A."/>
            <person name="Kagan O."/>
            <person name="Egorova O."/>
            <person name="Petit P.A."/>
            <person name="Stogios P."/>
            <person name="Kim Y."/>
            <person name="Tchigvintsev A."/>
            <person name="Flick R."/>
            <person name="Denaro R."/>
            <person name="Genovese M."/>
            <person name="Albar J.P."/>
            <person name="Reva O.N."/>
            <person name="Martinez-Gomariz M."/>
            <person name="Tran H."/>
            <person name="Ferrer M."/>
            <person name="Savchenko A."/>
            <person name="Yakunin A.F."/>
            <person name="Yakimov M.M."/>
            <person name="Golyshina O.V."/>
            <person name="Reinhardt R."/>
            <person name="Golyshin P.N."/>
        </authorList>
    </citation>
    <scope>NUCLEOTIDE SEQUENCE [LARGE SCALE GENOMIC DNA]</scope>
</reference>
<organism evidence="2 3">
    <name type="scientific">Oleispira antarctica RB-8</name>
    <dbReference type="NCBI Taxonomy" id="698738"/>
    <lineage>
        <taxon>Bacteria</taxon>
        <taxon>Pseudomonadati</taxon>
        <taxon>Pseudomonadota</taxon>
        <taxon>Gammaproteobacteria</taxon>
        <taxon>Oceanospirillales</taxon>
        <taxon>Oceanospirillaceae</taxon>
        <taxon>Oleispira</taxon>
    </lineage>
</organism>